<organism evidence="1 2">
    <name type="scientific">Chaetomium fimeti</name>
    <dbReference type="NCBI Taxonomy" id="1854472"/>
    <lineage>
        <taxon>Eukaryota</taxon>
        <taxon>Fungi</taxon>
        <taxon>Dikarya</taxon>
        <taxon>Ascomycota</taxon>
        <taxon>Pezizomycotina</taxon>
        <taxon>Sordariomycetes</taxon>
        <taxon>Sordariomycetidae</taxon>
        <taxon>Sordariales</taxon>
        <taxon>Chaetomiaceae</taxon>
        <taxon>Chaetomium</taxon>
    </lineage>
</organism>
<accession>A0AAE0HNQ4</accession>
<dbReference type="EMBL" id="JAUEPN010000001">
    <property type="protein sequence ID" value="KAK3299888.1"/>
    <property type="molecule type" value="Genomic_DNA"/>
</dbReference>
<dbReference type="AlphaFoldDB" id="A0AAE0HNQ4"/>
<gene>
    <name evidence="1" type="ORF">B0H64DRAFT_369209</name>
</gene>
<evidence type="ECO:0000313" key="1">
    <source>
        <dbReference type="EMBL" id="KAK3299888.1"/>
    </source>
</evidence>
<comment type="caution">
    <text evidence="1">The sequence shown here is derived from an EMBL/GenBank/DDBJ whole genome shotgun (WGS) entry which is preliminary data.</text>
</comment>
<sequence length="200" mass="22954">MPPQTSRVDQQIHDYAASLAITDVFLEGSEKGQVTESQVARVLPHTPGLFHDCLIAIDIMDKIDQLFNIGERSSSGQSADMDTPDESTEDEDLLAQRNFIKTRLNITQYLLRFDVRDSKIPASFTIEFFTRIFDDKVLRARFDDYHRRGPRGRPDIHAVMRGYCIRLEKLRSCGGRIRFTRDRDLPVLMVPLWKNSPGVV</sequence>
<dbReference type="GeneID" id="87838958"/>
<keyword evidence="2" id="KW-1185">Reference proteome</keyword>
<dbReference type="RefSeq" id="XP_062663402.1">
    <property type="nucleotide sequence ID" value="XM_062802010.1"/>
</dbReference>
<name>A0AAE0HNQ4_9PEZI</name>
<dbReference type="Proteomes" id="UP001278766">
    <property type="component" value="Unassembled WGS sequence"/>
</dbReference>
<reference evidence="1" key="2">
    <citation type="submission" date="2023-06" db="EMBL/GenBank/DDBJ databases">
        <authorList>
            <consortium name="Lawrence Berkeley National Laboratory"/>
            <person name="Haridas S."/>
            <person name="Hensen N."/>
            <person name="Bonometti L."/>
            <person name="Westerberg I."/>
            <person name="Brannstrom I.O."/>
            <person name="Guillou S."/>
            <person name="Cros-Aarteil S."/>
            <person name="Calhoun S."/>
            <person name="Kuo A."/>
            <person name="Mondo S."/>
            <person name="Pangilinan J."/>
            <person name="Riley R."/>
            <person name="Labutti K."/>
            <person name="Andreopoulos B."/>
            <person name="Lipzen A."/>
            <person name="Chen C."/>
            <person name="Yanf M."/>
            <person name="Daum C."/>
            <person name="Ng V."/>
            <person name="Clum A."/>
            <person name="Steindorff A."/>
            <person name="Ohm R."/>
            <person name="Martin F."/>
            <person name="Silar P."/>
            <person name="Natvig D."/>
            <person name="Lalanne C."/>
            <person name="Gautier V."/>
            <person name="Ament-Velasquez S.L."/>
            <person name="Kruys A."/>
            <person name="Hutchinson M.I."/>
            <person name="Powell A.J."/>
            <person name="Barry K."/>
            <person name="Miller A.N."/>
            <person name="Grigoriev I.V."/>
            <person name="Debuchy R."/>
            <person name="Gladieux P."/>
            <person name="Thoren M.H."/>
            <person name="Johannesson H."/>
        </authorList>
    </citation>
    <scope>NUCLEOTIDE SEQUENCE</scope>
    <source>
        <strain evidence="1">CBS 168.71</strain>
    </source>
</reference>
<proteinExistence type="predicted"/>
<protein>
    <submittedName>
        <fullName evidence="1">Uncharacterized protein</fullName>
    </submittedName>
</protein>
<evidence type="ECO:0000313" key="2">
    <source>
        <dbReference type="Proteomes" id="UP001278766"/>
    </source>
</evidence>
<reference evidence="1" key="1">
    <citation type="journal article" date="2023" name="Mol. Phylogenet. Evol.">
        <title>Genome-scale phylogeny and comparative genomics of the fungal order Sordariales.</title>
        <authorList>
            <person name="Hensen N."/>
            <person name="Bonometti L."/>
            <person name="Westerberg I."/>
            <person name="Brannstrom I.O."/>
            <person name="Guillou S."/>
            <person name="Cros-Aarteil S."/>
            <person name="Calhoun S."/>
            <person name="Haridas S."/>
            <person name="Kuo A."/>
            <person name="Mondo S."/>
            <person name="Pangilinan J."/>
            <person name="Riley R."/>
            <person name="LaButti K."/>
            <person name="Andreopoulos B."/>
            <person name="Lipzen A."/>
            <person name="Chen C."/>
            <person name="Yan M."/>
            <person name="Daum C."/>
            <person name="Ng V."/>
            <person name="Clum A."/>
            <person name="Steindorff A."/>
            <person name="Ohm R.A."/>
            <person name="Martin F."/>
            <person name="Silar P."/>
            <person name="Natvig D.O."/>
            <person name="Lalanne C."/>
            <person name="Gautier V."/>
            <person name="Ament-Velasquez S.L."/>
            <person name="Kruys A."/>
            <person name="Hutchinson M.I."/>
            <person name="Powell A.J."/>
            <person name="Barry K."/>
            <person name="Miller A.N."/>
            <person name="Grigoriev I.V."/>
            <person name="Debuchy R."/>
            <person name="Gladieux P."/>
            <person name="Hiltunen Thoren M."/>
            <person name="Johannesson H."/>
        </authorList>
    </citation>
    <scope>NUCLEOTIDE SEQUENCE</scope>
    <source>
        <strain evidence="1">CBS 168.71</strain>
    </source>
</reference>